<keyword evidence="2 7" id="KW-0813">Transport</keyword>
<dbReference type="GO" id="GO:0005886">
    <property type="term" value="C:plasma membrane"/>
    <property type="evidence" value="ECO:0007669"/>
    <property type="project" value="UniProtKB-SubCell"/>
</dbReference>
<comment type="caution">
    <text evidence="9">The sequence shown here is derived from an EMBL/GenBank/DDBJ whole genome shotgun (WGS) entry which is preliminary data.</text>
</comment>
<dbReference type="PANTHER" id="PTHR43744">
    <property type="entry name" value="ABC TRANSPORTER PERMEASE PROTEIN MG189-RELATED-RELATED"/>
    <property type="match status" value="1"/>
</dbReference>
<dbReference type="AlphaFoldDB" id="A0A2A9EUS9"/>
<dbReference type="Gene3D" id="1.10.3720.10">
    <property type="entry name" value="MetI-like"/>
    <property type="match status" value="1"/>
</dbReference>
<protein>
    <submittedName>
        <fullName evidence="9">Carbohydrate ABC transporter membrane protein 2 (CUT1 family)</fullName>
    </submittedName>
</protein>
<dbReference type="CDD" id="cd06261">
    <property type="entry name" value="TM_PBP2"/>
    <property type="match status" value="1"/>
</dbReference>
<keyword evidence="4 7" id="KW-0812">Transmembrane</keyword>
<proteinExistence type="inferred from homology"/>
<dbReference type="RefSeq" id="WP_098462611.1">
    <property type="nucleotide sequence ID" value="NZ_PDJJ01000001.1"/>
</dbReference>
<evidence type="ECO:0000256" key="5">
    <source>
        <dbReference type="ARBA" id="ARBA00022989"/>
    </source>
</evidence>
<feature type="transmembrane region" description="Helical" evidence="7">
    <location>
        <begin position="183"/>
        <end position="203"/>
    </location>
</feature>
<evidence type="ECO:0000256" key="7">
    <source>
        <dbReference type="RuleBase" id="RU363032"/>
    </source>
</evidence>
<dbReference type="OrthoDB" id="2063054at2"/>
<dbReference type="Pfam" id="PF00528">
    <property type="entry name" value="BPD_transp_1"/>
    <property type="match status" value="1"/>
</dbReference>
<evidence type="ECO:0000259" key="8">
    <source>
        <dbReference type="PROSITE" id="PS50928"/>
    </source>
</evidence>
<dbReference type="SUPFAM" id="SSF161098">
    <property type="entry name" value="MetI-like"/>
    <property type="match status" value="1"/>
</dbReference>
<reference evidence="9 10" key="1">
    <citation type="submission" date="2017-10" db="EMBL/GenBank/DDBJ databases">
        <title>Sequencing the genomes of 1000 actinobacteria strains.</title>
        <authorList>
            <person name="Klenk H.-P."/>
        </authorList>
    </citation>
    <scope>NUCLEOTIDE SEQUENCE [LARGE SCALE GENOMIC DNA]</scope>
    <source>
        <strain evidence="9 10">DSM 21863</strain>
    </source>
</reference>
<evidence type="ECO:0000256" key="6">
    <source>
        <dbReference type="ARBA" id="ARBA00023136"/>
    </source>
</evidence>
<keyword evidence="6 7" id="KW-0472">Membrane</keyword>
<gene>
    <name evidence="9" type="ORF">ATJ88_0682</name>
</gene>
<feature type="domain" description="ABC transmembrane type-1" evidence="8">
    <location>
        <begin position="112"/>
        <end position="304"/>
    </location>
</feature>
<name>A0A2A9EUS9_9MICO</name>
<feature type="transmembrane region" description="Helical" evidence="7">
    <location>
        <begin position="50"/>
        <end position="72"/>
    </location>
</feature>
<evidence type="ECO:0000256" key="4">
    <source>
        <dbReference type="ARBA" id="ARBA00022692"/>
    </source>
</evidence>
<comment type="similarity">
    <text evidence="7">Belongs to the binding-protein-dependent transport system permease family.</text>
</comment>
<dbReference type="EMBL" id="PDJJ01000001">
    <property type="protein sequence ID" value="PFG42032.1"/>
    <property type="molecule type" value="Genomic_DNA"/>
</dbReference>
<dbReference type="PANTHER" id="PTHR43744:SF6">
    <property type="entry name" value="ABC TRANSPORTER PERMEASE PROTEIN YESQ-RELATED"/>
    <property type="match status" value="1"/>
</dbReference>
<dbReference type="GO" id="GO:0055085">
    <property type="term" value="P:transmembrane transport"/>
    <property type="evidence" value="ECO:0007669"/>
    <property type="project" value="InterPro"/>
</dbReference>
<keyword evidence="5 7" id="KW-1133">Transmembrane helix</keyword>
<evidence type="ECO:0000313" key="9">
    <source>
        <dbReference type="EMBL" id="PFG42032.1"/>
    </source>
</evidence>
<dbReference type="InterPro" id="IPR000515">
    <property type="entry name" value="MetI-like"/>
</dbReference>
<keyword evidence="10" id="KW-1185">Reference proteome</keyword>
<keyword evidence="3" id="KW-1003">Cell membrane</keyword>
<evidence type="ECO:0000256" key="3">
    <source>
        <dbReference type="ARBA" id="ARBA00022475"/>
    </source>
</evidence>
<accession>A0A2A9EUS9</accession>
<feature type="transmembrane region" description="Helical" evidence="7">
    <location>
        <begin position="224"/>
        <end position="249"/>
    </location>
</feature>
<dbReference type="Proteomes" id="UP000224130">
    <property type="component" value="Unassembled WGS sequence"/>
</dbReference>
<sequence>MTDTPVRPDAHTETTTPWPPVRERRTLTEVAAEIPDAPRQRRTGPQLRRLLKHALLIGFGLVMLYPLLWMLASSFKPNDLIFRETGLIPTEIDLTNYSEGWNALLHPFSHYLFNSAVIVLGSVIGNLVSCSMAAYAFARLKFRGRPIWFAVMLMSIMLPIHVIIVPQYILFSELHWINTYLPLIVPKLLATDAFFIFLMVQFFRGLPKELDEAARLDGCGHGRIFLQIMLPLSLPALATTAIFTFIWTWNDFFSQLIFLTRPDMYTVPIALRTFIDATSNSSWGPLFAMSIVSLVPVFIVFLFGQKYLVKGIATTGIK</sequence>
<feature type="transmembrane region" description="Helical" evidence="7">
    <location>
        <begin position="147"/>
        <end position="171"/>
    </location>
</feature>
<evidence type="ECO:0000256" key="1">
    <source>
        <dbReference type="ARBA" id="ARBA00004651"/>
    </source>
</evidence>
<evidence type="ECO:0000313" key="10">
    <source>
        <dbReference type="Proteomes" id="UP000224130"/>
    </source>
</evidence>
<feature type="transmembrane region" description="Helical" evidence="7">
    <location>
        <begin position="283"/>
        <end position="303"/>
    </location>
</feature>
<feature type="transmembrane region" description="Helical" evidence="7">
    <location>
        <begin position="111"/>
        <end position="135"/>
    </location>
</feature>
<dbReference type="InterPro" id="IPR035906">
    <property type="entry name" value="MetI-like_sf"/>
</dbReference>
<evidence type="ECO:0000256" key="2">
    <source>
        <dbReference type="ARBA" id="ARBA00022448"/>
    </source>
</evidence>
<organism evidence="9 10">
    <name type="scientific">Isoptericola jiangsuensis</name>
    <dbReference type="NCBI Taxonomy" id="548579"/>
    <lineage>
        <taxon>Bacteria</taxon>
        <taxon>Bacillati</taxon>
        <taxon>Actinomycetota</taxon>
        <taxon>Actinomycetes</taxon>
        <taxon>Micrococcales</taxon>
        <taxon>Promicromonosporaceae</taxon>
        <taxon>Isoptericola</taxon>
    </lineage>
</organism>
<dbReference type="PROSITE" id="PS50928">
    <property type="entry name" value="ABC_TM1"/>
    <property type="match status" value="1"/>
</dbReference>
<comment type="subcellular location">
    <subcellularLocation>
        <location evidence="1 7">Cell membrane</location>
        <topology evidence="1 7">Multi-pass membrane protein</topology>
    </subcellularLocation>
</comment>